<feature type="region of interest" description="Disordered" evidence="1">
    <location>
        <begin position="12"/>
        <end position="32"/>
    </location>
</feature>
<feature type="compositionally biased region" description="Basic and acidic residues" evidence="1">
    <location>
        <begin position="45"/>
        <end position="62"/>
    </location>
</feature>
<protein>
    <submittedName>
        <fullName evidence="2">Uncharacterized protein</fullName>
    </submittedName>
</protein>
<dbReference type="PANTHER" id="PTHR33318">
    <property type="entry name" value="ASPARTYL/GLUTAMYL-TRNA(ASN/GLN) AMIDOTRANSFERASE SUBUNIT"/>
    <property type="match status" value="1"/>
</dbReference>
<feature type="compositionally biased region" description="Basic residues" evidence="1">
    <location>
        <begin position="63"/>
        <end position="73"/>
    </location>
</feature>
<feature type="compositionally biased region" description="Acidic residues" evidence="1">
    <location>
        <begin position="91"/>
        <end position="100"/>
    </location>
</feature>
<dbReference type="AlphaFoldDB" id="A0ABC8R3F6"/>
<feature type="compositionally biased region" description="Polar residues" evidence="1">
    <location>
        <begin position="310"/>
        <end position="330"/>
    </location>
</feature>
<name>A0ABC8R3F6_9AQUA</name>
<comment type="caution">
    <text evidence="2">The sequence shown here is derived from an EMBL/GenBank/DDBJ whole genome shotgun (WGS) entry which is preliminary data.</text>
</comment>
<proteinExistence type="predicted"/>
<keyword evidence="3" id="KW-1185">Reference proteome</keyword>
<evidence type="ECO:0000313" key="2">
    <source>
        <dbReference type="EMBL" id="CAK9139535.1"/>
    </source>
</evidence>
<reference evidence="2 3" key="1">
    <citation type="submission" date="2024-02" db="EMBL/GenBank/DDBJ databases">
        <authorList>
            <person name="Vignale AGUSTIN F."/>
            <person name="Sosa J E."/>
            <person name="Modenutti C."/>
        </authorList>
    </citation>
    <scope>NUCLEOTIDE SEQUENCE [LARGE SCALE GENOMIC DNA]</scope>
</reference>
<sequence length="336" mass="38732">MTYFLACFGFSKKRKRRKPPSKNPYGEQVHGSYEPLDSNVIIKLDSREKPISPDSELIDKHREKSSRRTKKKVSFNLNVKTYEPISKDEETAWEDNEEETEKAGISMERMGSYPSNYRYRNWRDGYDEDDDIELEESDLDGNDSYDSDEEDNHGSNNLKQVEFSKHFDSLSMELEKRVSLAQLAQNKTRTTMHHCASLDEELKKPESNSHARDRSRYVHSVLNPVENITQWKAVKATETPPLKQRKKENVAFDQEQKITLSSMPSFNLFHCNSLPNLHHSKPLMPNIAVDVSLSNWLVPSEIEAIAKSGTTADASMSSNKNMFNRSNSSVEKIYRL</sequence>
<evidence type="ECO:0000313" key="3">
    <source>
        <dbReference type="Proteomes" id="UP001642360"/>
    </source>
</evidence>
<dbReference type="EMBL" id="CAUOFW020000970">
    <property type="protein sequence ID" value="CAK9139535.1"/>
    <property type="molecule type" value="Genomic_DNA"/>
</dbReference>
<gene>
    <name evidence="2" type="ORF">ILEXP_LOCUS6929</name>
</gene>
<feature type="region of interest" description="Disordered" evidence="1">
    <location>
        <begin position="310"/>
        <end position="336"/>
    </location>
</feature>
<feature type="compositionally biased region" description="Acidic residues" evidence="1">
    <location>
        <begin position="136"/>
        <end position="151"/>
    </location>
</feature>
<dbReference type="PANTHER" id="PTHR33318:SF16">
    <property type="entry name" value="FK506-BINDING NUCLEAR-LIKE PROTEIN"/>
    <property type="match status" value="1"/>
</dbReference>
<accession>A0ABC8R3F6</accession>
<feature type="region of interest" description="Disordered" evidence="1">
    <location>
        <begin position="88"/>
        <end position="108"/>
    </location>
</feature>
<dbReference type="Proteomes" id="UP001642360">
    <property type="component" value="Unassembled WGS sequence"/>
</dbReference>
<dbReference type="InterPro" id="IPR039300">
    <property type="entry name" value="JASON"/>
</dbReference>
<feature type="region of interest" description="Disordered" evidence="1">
    <location>
        <begin position="45"/>
        <end position="73"/>
    </location>
</feature>
<evidence type="ECO:0000256" key="1">
    <source>
        <dbReference type="SAM" id="MobiDB-lite"/>
    </source>
</evidence>
<feature type="region of interest" description="Disordered" evidence="1">
    <location>
        <begin position="136"/>
        <end position="158"/>
    </location>
</feature>
<organism evidence="2 3">
    <name type="scientific">Ilex paraguariensis</name>
    <name type="common">yerba mate</name>
    <dbReference type="NCBI Taxonomy" id="185542"/>
    <lineage>
        <taxon>Eukaryota</taxon>
        <taxon>Viridiplantae</taxon>
        <taxon>Streptophyta</taxon>
        <taxon>Embryophyta</taxon>
        <taxon>Tracheophyta</taxon>
        <taxon>Spermatophyta</taxon>
        <taxon>Magnoliopsida</taxon>
        <taxon>eudicotyledons</taxon>
        <taxon>Gunneridae</taxon>
        <taxon>Pentapetalae</taxon>
        <taxon>asterids</taxon>
        <taxon>campanulids</taxon>
        <taxon>Aquifoliales</taxon>
        <taxon>Aquifoliaceae</taxon>
        <taxon>Ilex</taxon>
    </lineage>
</organism>